<dbReference type="InterPro" id="IPR056091">
    <property type="entry name" value="DUF7674"/>
</dbReference>
<keyword evidence="3" id="KW-1185">Reference proteome</keyword>
<organism evidence="2 3">
    <name type="scientific">Spirosoma foliorum</name>
    <dbReference type="NCBI Taxonomy" id="2710596"/>
    <lineage>
        <taxon>Bacteria</taxon>
        <taxon>Pseudomonadati</taxon>
        <taxon>Bacteroidota</taxon>
        <taxon>Cytophagia</taxon>
        <taxon>Cytophagales</taxon>
        <taxon>Cytophagaceae</taxon>
        <taxon>Spirosoma</taxon>
    </lineage>
</organism>
<reference evidence="2 3" key="1">
    <citation type="submission" date="2020-07" db="EMBL/GenBank/DDBJ databases">
        <title>Spirosoma foliorum sp. nov., isolated from the leaves on the Nejang mountain Korea, Republic of.</title>
        <authorList>
            <person name="Ho H."/>
            <person name="Lee Y.-J."/>
            <person name="Nurcahyanto D.-A."/>
            <person name="Kim S.-G."/>
        </authorList>
    </citation>
    <scope>NUCLEOTIDE SEQUENCE [LARGE SCALE GENOMIC DNA]</scope>
    <source>
        <strain evidence="2 3">PL0136</strain>
    </source>
</reference>
<evidence type="ECO:0000313" key="3">
    <source>
        <dbReference type="Proteomes" id="UP000515369"/>
    </source>
</evidence>
<feature type="domain" description="DUF7674" evidence="1">
    <location>
        <begin position="13"/>
        <end position="116"/>
    </location>
</feature>
<protein>
    <recommendedName>
        <fullName evidence="1">DUF7674 domain-containing protein</fullName>
    </recommendedName>
</protein>
<gene>
    <name evidence="2" type="ORF">H3H32_20160</name>
</gene>
<name>A0A7G5GN89_9BACT</name>
<proteinExistence type="predicted"/>
<sequence>METIIDQSCLRSLLIEQIPEARNEFGALPGEASVYTTLHKLCEVTSVLAHQNRFKAVKHCLLAAEELLTHAEPKISNAVCTIYVYYISLLLDKRDSRAEVIHYMLPLALRTEYRRQLTTSLP</sequence>
<dbReference type="RefSeq" id="WP_182457448.1">
    <property type="nucleotide sequence ID" value="NZ_CP059732.1"/>
</dbReference>
<dbReference type="AlphaFoldDB" id="A0A7G5GN89"/>
<dbReference type="Proteomes" id="UP000515369">
    <property type="component" value="Chromosome"/>
</dbReference>
<dbReference type="EMBL" id="CP059732">
    <property type="protein sequence ID" value="QMW00331.1"/>
    <property type="molecule type" value="Genomic_DNA"/>
</dbReference>
<dbReference type="Pfam" id="PF24722">
    <property type="entry name" value="DUF7674"/>
    <property type="match status" value="1"/>
</dbReference>
<evidence type="ECO:0000259" key="1">
    <source>
        <dbReference type="Pfam" id="PF24722"/>
    </source>
</evidence>
<evidence type="ECO:0000313" key="2">
    <source>
        <dbReference type="EMBL" id="QMW00331.1"/>
    </source>
</evidence>
<accession>A0A7G5GN89</accession>
<dbReference type="KEGG" id="sfol:H3H32_20160"/>